<comment type="caution">
    <text evidence="1">The sequence shown here is derived from an EMBL/GenBank/DDBJ whole genome shotgun (WGS) entry which is preliminary data.</text>
</comment>
<accession>A0A2T0JXA8</accession>
<protein>
    <submittedName>
        <fullName evidence="1">Uncharacterized protein</fullName>
    </submittedName>
</protein>
<organism evidence="1 2">
    <name type="scientific">Actinoplanes italicus</name>
    <dbReference type="NCBI Taxonomy" id="113567"/>
    <lineage>
        <taxon>Bacteria</taxon>
        <taxon>Bacillati</taxon>
        <taxon>Actinomycetota</taxon>
        <taxon>Actinomycetes</taxon>
        <taxon>Micromonosporales</taxon>
        <taxon>Micromonosporaceae</taxon>
        <taxon>Actinoplanes</taxon>
    </lineage>
</organism>
<proteinExistence type="predicted"/>
<dbReference type="EMBL" id="PVMZ01000027">
    <property type="protein sequence ID" value="PRX12611.1"/>
    <property type="molecule type" value="Genomic_DNA"/>
</dbReference>
<keyword evidence="2" id="KW-1185">Reference proteome</keyword>
<name>A0A2T0JXA8_9ACTN</name>
<sequence length="66" mass="7393">MIDPWTMYQAGKFGYNAAKWLTEPVERELSLINNFDESGKIYVAICVFTDTGSVSVGWIRVNSGES</sequence>
<gene>
    <name evidence="1" type="ORF">CLV67_12734</name>
</gene>
<dbReference type="AlphaFoldDB" id="A0A2T0JXA8"/>
<dbReference type="OrthoDB" id="9869262at2"/>
<reference evidence="1 2" key="1">
    <citation type="submission" date="2018-03" db="EMBL/GenBank/DDBJ databases">
        <title>Genomic Encyclopedia of Archaeal and Bacterial Type Strains, Phase II (KMG-II): from individual species to whole genera.</title>
        <authorList>
            <person name="Goeker M."/>
        </authorList>
    </citation>
    <scope>NUCLEOTIDE SEQUENCE [LARGE SCALE GENOMIC DNA]</scope>
    <source>
        <strain evidence="1 2">DSM 43146</strain>
    </source>
</reference>
<dbReference type="Proteomes" id="UP000239415">
    <property type="component" value="Unassembled WGS sequence"/>
</dbReference>
<evidence type="ECO:0000313" key="1">
    <source>
        <dbReference type="EMBL" id="PRX12611.1"/>
    </source>
</evidence>
<dbReference type="RefSeq" id="WP_106329402.1">
    <property type="nucleotide sequence ID" value="NZ_BOMO01000152.1"/>
</dbReference>
<evidence type="ECO:0000313" key="2">
    <source>
        <dbReference type="Proteomes" id="UP000239415"/>
    </source>
</evidence>